<gene>
    <name evidence="6" type="ORF">SAMN00017477_0810</name>
</gene>
<sequence>MNINNLLDIKYPILQGGMAHVATGAFAAYVSNAGAMGTIGSGGMTPEILKREIEICKSNTDKTFAVNLMMLRPDIEEMVEVIVESGVKVVTVGAGSPSKYMEIFEREKINVLPVISSPVQAKRLSKFPLQGIIAEGMEAGGHIGEMTSMVLVPQVKNEVDIPIIAAGGIGSGSQMLAAEILGAVGVQIGTAFLFTEECPIHDEYKKSLLKANASKVTTVGNINGLPMRLLKNNMTREYKNLEKNESNIEVLEIFTVGRLRKAVVEGDIKNGSLMTGYTVGQFDKLMPVKDLVENLMGEYEEAKRCLLK</sequence>
<dbReference type="EMBL" id="FWWR01000009">
    <property type="protein sequence ID" value="SMB85758.1"/>
    <property type="molecule type" value="Genomic_DNA"/>
</dbReference>
<protein>
    <recommendedName>
        <fullName evidence="2">Probable nitronate monooxygenase</fullName>
    </recommendedName>
</protein>
<keyword evidence="3" id="KW-0285">Flavoprotein</keyword>
<accession>A0A1W1UX73</accession>
<dbReference type="SUPFAM" id="SSF51412">
    <property type="entry name" value="Inosine monophosphate dehydrogenase (IMPDH)"/>
    <property type="match status" value="1"/>
</dbReference>
<dbReference type="GO" id="GO:0018580">
    <property type="term" value="F:nitronate monooxygenase activity"/>
    <property type="evidence" value="ECO:0007669"/>
    <property type="project" value="InterPro"/>
</dbReference>
<dbReference type="CDD" id="cd04730">
    <property type="entry name" value="NPD_like"/>
    <property type="match status" value="1"/>
</dbReference>
<dbReference type="OrthoDB" id="9778912at2"/>
<dbReference type="Pfam" id="PF03060">
    <property type="entry name" value="NMO"/>
    <property type="match status" value="2"/>
</dbReference>
<dbReference type="STRING" id="573058.SAMN00017477_0810"/>
<organism evidence="6 7">
    <name type="scientific">Peptoniphilus asaccharolyticus DSM 20463</name>
    <dbReference type="NCBI Taxonomy" id="573058"/>
    <lineage>
        <taxon>Bacteria</taxon>
        <taxon>Bacillati</taxon>
        <taxon>Bacillota</taxon>
        <taxon>Tissierellia</taxon>
        <taxon>Tissierellales</taxon>
        <taxon>Peptoniphilaceae</taxon>
        <taxon>Peptoniphilus</taxon>
    </lineage>
</organism>
<evidence type="ECO:0000256" key="1">
    <source>
        <dbReference type="ARBA" id="ARBA00003535"/>
    </source>
</evidence>
<evidence type="ECO:0000256" key="3">
    <source>
        <dbReference type="ARBA" id="ARBA00022630"/>
    </source>
</evidence>
<evidence type="ECO:0000313" key="7">
    <source>
        <dbReference type="Proteomes" id="UP000192368"/>
    </source>
</evidence>
<evidence type="ECO:0000313" key="6">
    <source>
        <dbReference type="EMBL" id="SMB85758.1"/>
    </source>
</evidence>
<dbReference type="PANTHER" id="PTHR32332:SF20">
    <property type="entry name" value="2-NITROPROPANE DIOXYGENASE-LIKE PROTEIN"/>
    <property type="match status" value="1"/>
</dbReference>
<dbReference type="AlphaFoldDB" id="A0A1W1UX73"/>
<dbReference type="RefSeq" id="WP_084230455.1">
    <property type="nucleotide sequence ID" value="NZ_FWWR01000009.1"/>
</dbReference>
<name>A0A1W1UX73_PEPAS</name>
<evidence type="ECO:0000256" key="5">
    <source>
        <dbReference type="ARBA" id="ARBA00023002"/>
    </source>
</evidence>
<keyword evidence="7" id="KW-1185">Reference proteome</keyword>
<reference evidence="7" key="1">
    <citation type="submission" date="2017-04" db="EMBL/GenBank/DDBJ databases">
        <authorList>
            <person name="Varghese N."/>
            <person name="Submissions S."/>
        </authorList>
    </citation>
    <scope>NUCLEOTIDE SEQUENCE [LARGE SCALE GENOMIC DNA]</scope>
    <source>
        <strain evidence="7">DSM 20463</strain>
    </source>
</reference>
<dbReference type="InterPro" id="IPR004136">
    <property type="entry name" value="NMO"/>
</dbReference>
<dbReference type="InterPro" id="IPR013785">
    <property type="entry name" value="Aldolase_TIM"/>
</dbReference>
<dbReference type="PANTHER" id="PTHR32332">
    <property type="entry name" value="2-NITROPROPANE DIOXYGENASE"/>
    <property type="match status" value="1"/>
</dbReference>
<evidence type="ECO:0000256" key="2">
    <source>
        <dbReference type="ARBA" id="ARBA00013457"/>
    </source>
</evidence>
<dbReference type="Gene3D" id="3.20.20.70">
    <property type="entry name" value="Aldolase class I"/>
    <property type="match status" value="1"/>
</dbReference>
<comment type="function">
    <text evidence="1">Nitronate monooxygenase that uses molecular oxygen to catalyze the oxidative denitrification of alkyl nitronates. Acts on propionate 3-nitronate (P3N), the presumed physiological substrate. Probably functions in the detoxification of P3N, a metabolic poison produced by plants and fungi as a defense mechanism.</text>
</comment>
<evidence type="ECO:0000256" key="4">
    <source>
        <dbReference type="ARBA" id="ARBA00022643"/>
    </source>
</evidence>
<proteinExistence type="predicted"/>
<keyword evidence="5" id="KW-0560">Oxidoreductase</keyword>
<dbReference type="Proteomes" id="UP000192368">
    <property type="component" value="Unassembled WGS sequence"/>
</dbReference>
<keyword evidence="4" id="KW-0288">FMN</keyword>